<comment type="subcellular location">
    <subcellularLocation>
        <location evidence="1">Membrane</location>
        <topology evidence="1">Single-pass membrane protein</topology>
    </subcellularLocation>
</comment>
<dbReference type="InterPro" id="IPR009432">
    <property type="entry name" value="DUF1075"/>
</dbReference>
<keyword evidence="5 6" id="KW-0472">Membrane</keyword>
<dbReference type="GO" id="GO:0090200">
    <property type="term" value="P:positive regulation of release of cytochrome c from mitochondria"/>
    <property type="evidence" value="ECO:0007669"/>
    <property type="project" value="TreeGrafter"/>
</dbReference>
<keyword evidence="3 6" id="KW-0812">Transmembrane</keyword>
<dbReference type="PANTHER" id="PTHR13674">
    <property type="entry name" value="GROWTH AND TRANSFORMATION-DEPENDENT PROTEIN"/>
    <property type="match status" value="1"/>
</dbReference>
<evidence type="ECO:0000256" key="4">
    <source>
        <dbReference type="ARBA" id="ARBA00022989"/>
    </source>
</evidence>
<dbReference type="RefSeq" id="XP_044305713.1">
    <property type="nucleotide sequence ID" value="XM_044449778.1"/>
</dbReference>
<comment type="similarity">
    <text evidence="2">Belongs to the UPF0389 family.</text>
</comment>
<evidence type="ECO:0000313" key="7">
    <source>
        <dbReference type="Ensembl" id="ENSVKKP00000002865.1"/>
    </source>
</evidence>
<evidence type="ECO:0000256" key="3">
    <source>
        <dbReference type="ARBA" id="ARBA00022692"/>
    </source>
</evidence>
<dbReference type="OrthoDB" id="8193498at2759"/>
<evidence type="ECO:0000256" key="1">
    <source>
        <dbReference type="ARBA" id="ARBA00004167"/>
    </source>
</evidence>
<dbReference type="GeneID" id="123033260"/>
<dbReference type="GO" id="GO:0005739">
    <property type="term" value="C:mitochondrion"/>
    <property type="evidence" value="ECO:0007669"/>
    <property type="project" value="TreeGrafter"/>
</dbReference>
<sequence>MSGPTTAAGKIVRILDKNIYSILNVTKGPHWVINRNVCSRSQVVSMQRSNPRASGFSSQVPGYKPTNWDKKFLIWTGRFKKAEDIPETVSPDMLNAARSKMRVRVAYIMIALTLLGCFAAVVSGKQAARRHESLTSLNFEKKARWREEMPQSTSAKP</sequence>
<keyword evidence="4 6" id="KW-1133">Transmembrane helix</keyword>
<keyword evidence="8" id="KW-1185">Reference proteome</keyword>
<dbReference type="Ensembl" id="ENSVKKT00000002942.1">
    <property type="protein sequence ID" value="ENSVKKP00000002865.1"/>
    <property type="gene ID" value="ENSVKKG00000002245.1"/>
</dbReference>
<dbReference type="PANTHER" id="PTHR13674:SF2">
    <property type="entry name" value="PROTEIN FAM162A"/>
    <property type="match status" value="1"/>
</dbReference>
<protein>
    <submittedName>
        <fullName evidence="7">Family with sequence similarity 162 member A</fullName>
    </submittedName>
</protein>
<accession>A0A8D2ISD2</accession>
<dbReference type="Proteomes" id="UP000694545">
    <property type="component" value="Unplaced"/>
</dbReference>
<evidence type="ECO:0000313" key="8">
    <source>
        <dbReference type="Proteomes" id="UP000694545"/>
    </source>
</evidence>
<dbReference type="AlphaFoldDB" id="A0A8D2ISD2"/>
<dbReference type="KEGG" id="vko:123033260"/>
<dbReference type="OMA" id="VKVAYFA"/>
<evidence type="ECO:0000256" key="2">
    <source>
        <dbReference type="ARBA" id="ARBA00007363"/>
    </source>
</evidence>
<dbReference type="GO" id="GO:0071456">
    <property type="term" value="P:cellular response to hypoxia"/>
    <property type="evidence" value="ECO:0007669"/>
    <property type="project" value="TreeGrafter"/>
</dbReference>
<evidence type="ECO:0000256" key="5">
    <source>
        <dbReference type="ARBA" id="ARBA00023136"/>
    </source>
</evidence>
<dbReference type="CTD" id="26355"/>
<feature type="transmembrane region" description="Helical" evidence="6">
    <location>
        <begin position="105"/>
        <end position="124"/>
    </location>
</feature>
<name>A0A8D2ISD2_VARKO</name>
<organism evidence="7 8">
    <name type="scientific">Varanus komodoensis</name>
    <name type="common">Komodo dragon</name>
    <dbReference type="NCBI Taxonomy" id="61221"/>
    <lineage>
        <taxon>Eukaryota</taxon>
        <taxon>Metazoa</taxon>
        <taxon>Chordata</taxon>
        <taxon>Craniata</taxon>
        <taxon>Vertebrata</taxon>
        <taxon>Euteleostomi</taxon>
        <taxon>Lepidosauria</taxon>
        <taxon>Squamata</taxon>
        <taxon>Bifurcata</taxon>
        <taxon>Unidentata</taxon>
        <taxon>Episquamata</taxon>
        <taxon>Toxicofera</taxon>
        <taxon>Anguimorpha</taxon>
        <taxon>Paleoanguimorpha</taxon>
        <taxon>Varanoidea</taxon>
        <taxon>Varanidae</taxon>
        <taxon>Varanus</taxon>
    </lineage>
</organism>
<proteinExistence type="inferred from homology"/>
<dbReference type="GO" id="GO:0016020">
    <property type="term" value="C:membrane"/>
    <property type="evidence" value="ECO:0007669"/>
    <property type="project" value="UniProtKB-SubCell"/>
</dbReference>
<evidence type="ECO:0000256" key="6">
    <source>
        <dbReference type="SAM" id="Phobius"/>
    </source>
</evidence>
<reference evidence="7" key="1">
    <citation type="submission" date="2025-08" db="UniProtKB">
        <authorList>
            <consortium name="Ensembl"/>
        </authorList>
    </citation>
    <scope>IDENTIFICATION</scope>
</reference>
<dbReference type="GO" id="GO:0051402">
    <property type="term" value="P:neuron apoptotic process"/>
    <property type="evidence" value="ECO:0007669"/>
    <property type="project" value="TreeGrafter"/>
</dbReference>
<dbReference type="Pfam" id="PF06388">
    <property type="entry name" value="DUF1075"/>
    <property type="match status" value="1"/>
</dbReference>
<gene>
    <name evidence="7" type="primary">FAM162A</name>
</gene>
<reference evidence="7" key="2">
    <citation type="submission" date="2025-09" db="UniProtKB">
        <authorList>
            <consortium name="Ensembl"/>
        </authorList>
    </citation>
    <scope>IDENTIFICATION</scope>
</reference>